<feature type="transmembrane region" description="Helical" evidence="11">
    <location>
        <begin position="12"/>
        <end position="40"/>
    </location>
</feature>
<dbReference type="GO" id="GO:0046933">
    <property type="term" value="F:proton-transporting ATP synthase activity, rotational mechanism"/>
    <property type="evidence" value="ECO:0007669"/>
    <property type="project" value="UniProtKB-UniRule"/>
</dbReference>
<dbReference type="Pfam" id="PF00119">
    <property type="entry name" value="ATP-synt_A"/>
    <property type="match status" value="1"/>
</dbReference>
<keyword evidence="8 11" id="KW-0406">Ion transport</keyword>
<dbReference type="PROSITE" id="PS00449">
    <property type="entry name" value="ATPASE_A"/>
    <property type="match status" value="1"/>
</dbReference>
<evidence type="ECO:0000256" key="3">
    <source>
        <dbReference type="ARBA" id="ARBA00022448"/>
    </source>
</evidence>
<dbReference type="NCBIfam" id="TIGR01131">
    <property type="entry name" value="ATP_synt_6_or_A"/>
    <property type="match status" value="1"/>
</dbReference>
<feature type="transmembrane region" description="Helical" evidence="11">
    <location>
        <begin position="242"/>
        <end position="263"/>
    </location>
</feature>
<keyword evidence="9 11" id="KW-0472">Membrane</keyword>
<dbReference type="Gene3D" id="1.20.120.220">
    <property type="entry name" value="ATP synthase, F0 complex, subunit A"/>
    <property type="match status" value="1"/>
</dbReference>
<gene>
    <name evidence="11" type="primary">atpB</name>
    <name evidence="13" type="ORF">UU14_C0022G0019</name>
</gene>
<dbReference type="PRINTS" id="PR00123">
    <property type="entry name" value="ATPASEA"/>
</dbReference>
<organism evidence="13 14">
    <name type="scientific">Candidatus Roizmanbacteria bacterium GW2011_GWB1_40_7</name>
    <dbReference type="NCBI Taxonomy" id="1618482"/>
    <lineage>
        <taxon>Bacteria</taxon>
        <taxon>Candidatus Roizmaniibacteriota</taxon>
    </lineage>
</organism>
<protein>
    <recommendedName>
        <fullName evidence="11 12">ATP synthase subunit a</fullName>
    </recommendedName>
    <alternativeName>
        <fullName evidence="11">ATP synthase F0 sector subunit a</fullName>
    </alternativeName>
    <alternativeName>
        <fullName evidence="11">F-ATPase subunit 6</fullName>
    </alternativeName>
</protein>
<dbReference type="PANTHER" id="PTHR42823:SF3">
    <property type="entry name" value="ATP SYNTHASE SUBUNIT A, CHLOROPLASTIC"/>
    <property type="match status" value="1"/>
</dbReference>
<evidence type="ECO:0000256" key="2">
    <source>
        <dbReference type="ARBA" id="ARBA00006810"/>
    </source>
</evidence>
<keyword evidence="10 11" id="KW-0066">ATP synthesis</keyword>
<keyword evidence="7 11" id="KW-1133">Transmembrane helix</keyword>
<evidence type="ECO:0000256" key="10">
    <source>
        <dbReference type="ARBA" id="ARBA00023310"/>
    </source>
</evidence>
<dbReference type="PANTHER" id="PTHR42823">
    <property type="entry name" value="ATP SYNTHASE SUBUNIT A, CHLOROPLASTIC"/>
    <property type="match status" value="1"/>
</dbReference>
<evidence type="ECO:0000256" key="8">
    <source>
        <dbReference type="ARBA" id="ARBA00023065"/>
    </source>
</evidence>
<proteinExistence type="inferred from homology"/>
<feature type="transmembrane region" description="Helical" evidence="11">
    <location>
        <begin position="188"/>
        <end position="209"/>
    </location>
</feature>
<dbReference type="PATRIC" id="fig|1618482.3.peg.812"/>
<keyword evidence="3 11" id="KW-0813">Transport</keyword>
<name>A0A0G0TA55_9BACT</name>
<evidence type="ECO:0000256" key="1">
    <source>
        <dbReference type="ARBA" id="ARBA00004141"/>
    </source>
</evidence>
<comment type="similarity">
    <text evidence="2 11 12">Belongs to the ATPase A chain family.</text>
</comment>
<dbReference type="HAMAP" id="MF_01393">
    <property type="entry name" value="ATP_synth_a_bact"/>
    <property type="match status" value="1"/>
</dbReference>
<keyword evidence="5 11" id="KW-0812">Transmembrane</keyword>
<dbReference type="GO" id="GO:0005886">
    <property type="term" value="C:plasma membrane"/>
    <property type="evidence" value="ECO:0007669"/>
    <property type="project" value="UniProtKB-SubCell"/>
</dbReference>
<feature type="transmembrane region" description="Helical" evidence="11">
    <location>
        <begin position="216"/>
        <end position="236"/>
    </location>
</feature>
<evidence type="ECO:0000256" key="4">
    <source>
        <dbReference type="ARBA" id="ARBA00022547"/>
    </source>
</evidence>
<evidence type="ECO:0000256" key="5">
    <source>
        <dbReference type="ARBA" id="ARBA00022692"/>
    </source>
</evidence>
<keyword evidence="11" id="KW-1003">Cell membrane</keyword>
<evidence type="ECO:0000313" key="13">
    <source>
        <dbReference type="EMBL" id="KKR71671.1"/>
    </source>
</evidence>
<evidence type="ECO:0000256" key="12">
    <source>
        <dbReference type="RuleBase" id="RU000483"/>
    </source>
</evidence>
<comment type="function">
    <text evidence="11 12">Key component of the proton channel; it plays a direct role in the translocation of protons across the membrane.</text>
</comment>
<dbReference type="InterPro" id="IPR023011">
    <property type="entry name" value="ATP_synth_F0_asu_AS"/>
</dbReference>
<dbReference type="SUPFAM" id="SSF81336">
    <property type="entry name" value="F1F0 ATP synthase subunit A"/>
    <property type="match status" value="2"/>
</dbReference>
<dbReference type="GO" id="GO:0045259">
    <property type="term" value="C:proton-transporting ATP synthase complex"/>
    <property type="evidence" value="ECO:0007669"/>
    <property type="project" value="UniProtKB-KW"/>
</dbReference>
<evidence type="ECO:0000256" key="6">
    <source>
        <dbReference type="ARBA" id="ARBA00022781"/>
    </source>
</evidence>
<dbReference type="Proteomes" id="UP000034664">
    <property type="component" value="Unassembled WGS sequence"/>
</dbReference>
<dbReference type="GO" id="GO:0042777">
    <property type="term" value="P:proton motive force-driven plasma membrane ATP synthesis"/>
    <property type="evidence" value="ECO:0007669"/>
    <property type="project" value="TreeGrafter"/>
</dbReference>
<dbReference type="EMBL" id="LBZM01000022">
    <property type="protein sequence ID" value="KKR71671.1"/>
    <property type="molecule type" value="Genomic_DNA"/>
</dbReference>
<keyword evidence="4 11" id="KW-0138">CF(0)</keyword>
<dbReference type="InterPro" id="IPR045082">
    <property type="entry name" value="ATP_syn_F0_a_bact/chloroplast"/>
</dbReference>
<dbReference type="AlphaFoldDB" id="A0A0G0TA55"/>
<dbReference type="CDD" id="cd00310">
    <property type="entry name" value="ATP-synt_Fo_a_6"/>
    <property type="match status" value="1"/>
</dbReference>
<feature type="transmembrane region" description="Helical" evidence="11">
    <location>
        <begin position="77"/>
        <end position="97"/>
    </location>
</feature>
<sequence length="269" mass="29569">MIHISLSGEVLFYMGALPVTNTLLTTWLVMLFLTFGSFIFTQNLRFIPGLAQVAVEGVVDGLHATFKSILDEKVNQFFPLLATLFLFIIISNWSGLLPGVGTIGIKKQITNAVTSTHSTEPISQTEQTEVEEHSSRPFDIPLFRAPTADLNTTLALSIIAMAMLQYWGMEALGSLNYLGKFITFKDPISFFVGLLEFISEVGKVISFTFRLFGNIFAGEVLLVIVGSLIPIIAPLPFIGLEIFVGFIQALVFSMLLAVFLSIATTQTHH</sequence>
<evidence type="ECO:0000256" key="9">
    <source>
        <dbReference type="ARBA" id="ARBA00023136"/>
    </source>
</evidence>
<evidence type="ECO:0000256" key="11">
    <source>
        <dbReference type="HAMAP-Rule" id="MF_01393"/>
    </source>
</evidence>
<comment type="subcellular location">
    <subcellularLocation>
        <location evidence="11 12">Cell membrane</location>
        <topology evidence="11 12">Multi-pass membrane protein</topology>
    </subcellularLocation>
    <subcellularLocation>
        <location evidence="1">Membrane</location>
        <topology evidence="1">Multi-pass membrane protein</topology>
    </subcellularLocation>
</comment>
<dbReference type="InterPro" id="IPR000568">
    <property type="entry name" value="ATP_synth_F0_asu"/>
</dbReference>
<keyword evidence="6 11" id="KW-0375">Hydrogen ion transport</keyword>
<evidence type="ECO:0000256" key="7">
    <source>
        <dbReference type="ARBA" id="ARBA00022989"/>
    </source>
</evidence>
<dbReference type="InterPro" id="IPR035908">
    <property type="entry name" value="F0_ATP_A_sf"/>
</dbReference>
<comment type="caution">
    <text evidence="13">The sequence shown here is derived from an EMBL/GenBank/DDBJ whole genome shotgun (WGS) entry which is preliminary data.</text>
</comment>
<feature type="transmembrane region" description="Helical" evidence="11">
    <location>
        <begin position="150"/>
        <end position="168"/>
    </location>
</feature>
<evidence type="ECO:0000313" key="14">
    <source>
        <dbReference type="Proteomes" id="UP000034664"/>
    </source>
</evidence>
<accession>A0A0G0TA55</accession>
<reference evidence="13 14" key="1">
    <citation type="journal article" date="2015" name="Nature">
        <title>rRNA introns, odd ribosomes, and small enigmatic genomes across a large radiation of phyla.</title>
        <authorList>
            <person name="Brown C.T."/>
            <person name="Hug L.A."/>
            <person name="Thomas B.C."/>
            <person name="Sharon I."/>
            <person name="Castelle C.J."/>
            <person name="Singh A."/>
            <person name="Wilkins M.J."/>
            <person name="Williams K.H."/>
            <person name="Banfield J.F."/>
        </authorList>
    </citation>
    <scope>NUCLEOTIDE SEQUENCE [LARGE SCALE GENOMIC DNA]</scope>
</reference>